<evidence type="ECO:0000256" key="4">
    <source>
        <dbReference type="ARBA" id="ARBA00022568"/>
    </source>
</evidence>
<gene>
    <name evidence="22" type="ORF">GPM918_LOCUS15720</name>
    <name evidence="23" type="ORF">SRO942_LOCUS15720</name>
</gene>
<dbReference type="PRINTS" id="PR00167">
    <property type="entry name" value="CACHANNEL"/>
</dbReference>
<dbReference type="GO" id="GO:0045202">
    <property type="term" value="C:synapse"/>
    <property type="evidence" value="ECO:0007669"/>
    <property type="project" value="GOC"/>
</dbReference>
<evidence type="ECO:0000256" key="18">
    <source>
        <dbReference type="RuleBase" id="RU003808"/>
    </source>
</evidence>
<keyword evidence="5 18" id="KW-0107">Calcium channel</keyword>
<comment type="similarity">
    <text evidence="18">Belongs to the calcium channel alpha-1 subunit (TC 1.A.1.11) family.</text>
</comment>
<dbReference type="OrthoDB" id="431720at2759"/>
<dbReference type="GO" id="GO:0007268">
    <property type="term" value="P:chemical synaptic transmission"/>
    <property type="evidence" value="ECO:0007669"/>
    <property type="project" value="TreeGrafter"/>
</dbReference>
<feature type="transmembrane region" description="Helical" evidence="20">
    <location>
        <begin position="969"/>
        <end position="987"/>
    </location>
</feature>
<dbReference type="FunFam" id="1.10.287.70:FF:000007">
    <property type="entry name" value="Voltage-dependent L-type calcium channel subunit alpha"/>
    <property type="match status" value="1"/>
</dbReference>
<feature type="transmembrane region" description="Helical" evidence="20">
    <location>
        <begin position="620"/>
        <end position="639"/>
    </location>
</feature>
<evidence type="ECO:0000256" key="1">
    <source>
        <dbReference type="ARBA" id="ARBA00004141"/>
    </source>
</evidence>
<organism evidence="22 24">
    <name type="scientific">Didymodactylos carnosus</name>
    <dbReference type="NCBI Taxonomy" id="1234261"/>
    <lineage>
        <taxon>Eukaryota</taxon>
        <taxon>Metazoa</taxon>
        <taxon>Spiralia</taxon>
        <taxon>Gnathifera</taxon>
        <taxon>Rotifera</taxon>
        <taxon>Eurotatoria</taxon>
        <taxon>Bdelloidea</taxon>
        <taxon>Philodinida</taxon>
        <taxon>Philodinidae</taxon>
        <taxon>Didymodactylos</taxon>
    </lineage>
</organism>
<dbReference type="PANTHER" id="PTHR45628:SF7">
    <property type="entry name" value="VOLTAGE-DEPENDENT CALCIUM CHANNEL TYPE A SUBUNIT ALPHA-1"/>
    <property type="match status" value="1"/>
</dbReference>
<dbReference type="Gene3D" id="1.10.238.10">
    <property type="entry name" value="EF-hand"/>
    <property type="match status" value="1"/>
</dbReference>
<feature type="transmembrane region" description="Helical" evidence="20">
    <location>
        <begin position="1218"/>
        <end position="1244"/>
    </location>
</feature>
<feature type="compositionally biased region" description="Basic and acidic residues" evidence="19">
    <location>
        <begin position="1735"/>
        <end position="1744"/>
    </location>
</feature>
<dbReference type="Pfam" id="PF08763">
    <property type="entry name" value="Ca_chan_IQ"/>
    <property type="match status" value="1"/>
</dbReference>
<feature type="compositionally biased region" description="Basic and acidic residues" evidence="19">
    <location>
        <begin position="2088"/>
        <end position="2113"/>
    </location>
</feature>
<evidence type="ECO:0000256" key="2">
    <source>
        <dbReference type="ARBA" id="ARBA00022448"/>
    </source>
</evidence>
<evidence type="ECO:0000256" key="9">
    <source>
        <dbReference type="ARBA" id="ARBA00022837"/>
    </source>
</evidence>
<dbReference type="InterPro" id="IPR014873">
    <property type="entry name" value="VDCC_a1su_IQ"/>
</dbReference>
<evidence type="ECO:0000256" key="17">
    <source>
        <dbReference type="PIRSR" id="PIRSR602077-3"/>
    </source>
</evidence>
<dbReference type="GO" id="GO:0005509">
    <property type="term" value="F:calcium ion binding"/>
    <property type="evidence" value="ECO:0007669"/>
    <property type="project" value="InterPro"/>
</dbReference>
<feature type="compositionally biased region" description="Low complexity" evidence="19">
    <location>
        <begin position="2169"/>
        <end position="2180"/>
    </location>
</feature>
<evidence type="ECO:0000256" key="19">
    <source>
        <dbReference type="SAM" id="MobiDB-lite"/>
    </source>
</evidence>
<keyword evidence="11 20" id="KW-1133">Transmembrane helix</keyword>
<feature type="region of interest" description="Disordered" evidence="19">
    <location>
        <begin position="2206"/>
        <end position="2264"/>
    </location>
</feature>
<proteinExistence type="inferred from homology"/>
<keyword evidence="15" id="KW-0407">Ion channel</keyword>
<keyword evidence="13 20" id="KW-0472">Membrane</keyword>
<feature type="compositionally biased region" description="Polar residues" evidence="19">
    <location>
        <begin position="1764"/>
        <end position="1774"/>
    </location>
</feature>
<dbReference type="GO" id="GO:0098703">
    <property type="term" value="P:calcium ion import across plasma membrane"/>
    <property type="evidence" value="ECO:0007669"/>
    <property type="project" value="TreeGrafter"/>
</dbReference>
<dbReference type="EMBL" id="CAJOBC010003999">
    <property type="protein sequence ID" value="CAF3810145.1"/>
    <property type="molecule type" value="Genomic_DNA"/>
</dbReference>
<evidence type="ECO:0000256" key="13">
    <source>
        <dbReference type="ARBA" id="ARBA00023136"/>
    </source>
</evidence>
<feature type="compositionally biased region" description="Polar residues" evidence="19">
    <location>
        <begin position="1927"/>
        <end position="1937"/>
    </location>
</feature>
<keyword evidence="14 17" id="KW-0325">Glycoprotein</keyword>
<dbReference type="FunFam" id="1.10.287.70:FF:000023">
    <property type="entry name" value="Voltage-dependent R-type calcium channel subunit alpha"/>
    <property type="match status" value="1"/>
</dbReference>
<feature type="transmembrane region" description="Helical" evidence="20">
    <location>
        <begin position="494"/>
        <end position="512"/>
    </location>
</feature>
<evidence type="ECO:0000256" key="8">
    <source>
        <dbReference type="ARBA" id="ARBA00022737"/>
    </source>
</evidence>
<feature type="transmembrane region" description="Helical" evidence="20">
    <location>
        <begin position="900"/>
        <end position="919"/>
    </location>
</feature>
<evidence type="ECO:0000256" key="6">
    <source>
        <dbReference type="ARBA" id="ARBA00022692"/>
    </source>
</evidence>
<keyword evidence="6 20" id="KW-0812">Transmembrane</keyword>
<keyword evidence="2" id="KW-0813">Transport</keyword>
<feature type="transmembrane region" description="Helical" evidence="20">
    <location>
        <begin position="1432"/>
        <end position="1457"/>
    </location>
</feature>
<feature type="region of interest" description="Disordered" evidence="19">
    <location>
        <begin position="1658"/>
        <end position="1750"/>
    </location>
</feature>
<feature type="transmembrane region" description="Helical" evidence="20">
    <location>
        <begin position="87"/>
        <end position="104"/>
    </location>
</feature>
<sequence>MLGDVSAVLRVLKNAPDHGQTILSLTRGDPHNLGGPGSSGDKTGTIKAKLKDLISQINGSSDSSLFIFSKTNWIRKRATAFIEWNPFEYMVLLTIIANCIVLALEEHLPKEDKSTLAKSLEKTEVYFIAIFCFEAGLKIIALGFVLHRGSYLRSLWNIMDFVVVVTGLTTISIKKSSSFDLRTLRAVRVLRPLKLVSGIPSLQVVLKSILKAMAPLFQIALLVLFAIVIFAIIGLELYNGVFHTTCFYVNKPAKDDSEELMYKQGDDQKPIPCGLPGVYTCTVPNETLVCREHWEGPNKGITSFDNIGYAMLTVFQCITMEGWTQILYWTNDAVGTYFNWLYFIPLIILGSFFMLNLVLGVLSGEFAKERERVENRRAFLKIRRQQQIEREYNNYIEWINRAEDVILNEERTTEQERRAILEARKYAALKKIRHGRTGKQHSVDDDDEDIDSAFHRARGVDSERPDRTRSVMRKCWFRQRVLRSRIRLLVKTQVFYWTVIVLVFLNTVCVAIEHHSQPEFLTSFLYYAEFLFLGLFIFEMLLKMFGLGVSQYFASSFNIFDFVVIVGSIFEVIWSAFKTDESFGISVLRSLRLLRIFKVTRHWASLRNLVVSLLSSMRSIVSLLFLLFLFILIFALLGMQLFGGEFNFEDETPLQNFNKFATALITVFQILTGEDWNEIMYNDTLLNVFLAIAVDNLANAHELTKDEEEEAAAEEEKREREAKDAESMFKMGGGSTQPAMPSSNTPVKQTHANANGHPTTSTNKNKKPEMLEHNNLQQTVKHDYTENVIKQVLDTHETKEQPSYLDKQLFEKTNLDNIPGLDYEFAPLYLPSTLDKLPSKDDNTLDKKQLDKIKQEKADEKKKEEEKAQIVAKPVLPFSSMFIFSSTNPVRRFCHFIVNLRYFDTFIMLVICLSSISLAAEDPVHELSFRNKILNYLDYVFTGVFTIELILKVIDLGIVFHPGAYCRDVWNILDALVVICALVAFGFTENGAGKNLNTIKSLRVLRVLRPLKTINRVPKLKAVFDCVITSLSNVLTILIVYMLFQFIFAVMAVQLFKGKFYHCSDKSKLNEVDCKGWYFNFGSGKTKPEKKERTWEPYEFTYDSVPSAILTLFTVQTGEGWPTVLQHSIDATGVRLGPRPGNRLEVALFYVIYFIVFPFFFVNIFVALIIITFQDQGQKELEEAEINKNQKSCIDFTLNAKPIQRFKPKKESSLRYRIWQLVVSTYFEYFIMVMIALNTFVLMMKYYKSPTTYNDVLTYLNTTFTALFTIESILKIIAFGLRLSSARGNVVARPGPHKHKNSLLNLGFLRLFRAARLIKLLRQGYTIRILLWTFMQSFKALPYVCLLIAMLFFIYAIIGMQVFGNVNYDTPNREINRHNNFANFFHALLLLFRCATGEGWQSVMLACKANAECQPQSNDRSHKQRFECGSNFAYVYFCSFVFLSSFLMLNLFVAVIMDNFDYLTRDSSILGAHHLDEFLRAWSEYDSDGTGRIEYMKMFEMLRLMSPPVGFGTKCPSKLAYKRLIRMNMPIDDQKRVHFTTTLFALIRESLGIKMRTIADEMDEADEELRQVLMKVWPNESKRVVKIDNIEKPLLDLLVPPPAELHGIPGHPKLTVGKVYAIWLIVDNWRLYKQVQSGIPVQKPGLFDGLLFAMKHREQSREGVNDGDHDINGPKRGGSFRRTGSNKSASNFDSLFSKKNKVGNRRPSGDNAFLSIANAMRPSPSAHSHISATNIDDKRKDEPQYGKTLNVPDNVIRSLPITPPQSNDHANTHPNIRPAIMTTPGTSRLQSATNNSKLMTNELLQESTPILNQTAPAFKPPPNRLPYIQSSTTVPQTLPYSGGDSSPVYQRFPAPVNMRPFRPNHPVLWQESSMSSPEVDYMNRGQQYFLTRPPNQEQHLSHEIVHEKQNRHRACPQTQTMKQFNETNAESSLNSDYTRSSPRPTTTSHGEEENDSPDSYVYPQPRPRPPSTMITTAYNATNIPLTTVMSSGRKLPLNGNGERRTNPNRSPKLKQKKISLDKTDTRRHPLPITDEVMTDIRDTNKNGRSKGRPSRTSRVILLYNTGQNGDGFSSLEQKTPLLNENDSIDSKHLPDELCHRTSPHSPHERDDIHPSSTRLSSPSSDTLPSPNDQPVSTSLLIKSRSPSSSPSRSQRNINTSMRTLPVLPPRSRSPSIISPSALTQSQVPKSLSTNLLEVERSSYTFPRLNESPSHHQLNNNDNNKKTTFIQRRESTTPFKNELFYYQDSDDDSNDDEIDESDTQS</sequence>
<dbReference type="FunFam" id="1.20.120.350:FF:000001">
    <property type="entry name" value="Voltage-dependent L-type calcium channel subunit alpha"/>
    <property type="match status" value="1"/>
</dbReference>
<feature type="transmembrane region" description="Helical" evidence="20">
    <location>
        <begin position="154"/>
        <end position="173"/>
    </location>
</feature>
<feature type="transmembrane region" description="Helical" evidence="20">
    <location>
        <begin position="1034"/>
        <end position="1056"/>
    </location>
</feature>
<keyword evidence="8" id="KW-0677">Repeat</keyword>
<dbReference type="PANTHER" id="PTHR45628">
    <property type="entry name" value="VOLTAGE-DEPENDENT CALCIUM CHANNEL TYPE A SUBUNIT ALPHA-1"/>
    <property type="match status" value="1"/>
</dbReference>
<keyword evidence="24" id="KW-1185">Reference proteome</keyword>
<feature type="compositionally biased region" description="Polar residues" evidence="19">
    <location>
        <begin position="736"/>
        <end position="763"/>
    </location>
</feature>
<dbReference type="Proteomes" id="UP000663829">
    <property type="component" value="Unassembled WGS sequence"/>
</dbReference>
<feature type="region of interest" description="Disordered" evidence="19">
    <location>
        <begin position="2085"/>
        <end position="2184"/>
    </location>
</feature>
<dbReference type="FunFam" id="1.20.120.350:FF:000015">
    <property type="entry name" value="Voltage-dependent N-type calcium channel subunit alpha"/>
    <property type="match status" value="1"/>
</dbReference>
<name>A0A814JT73_9BILA</name>
<feature type="transmembrane region" description="Helical" evidence="20">
    <location>
        <begin position="340"/>
        <end position="362"/>
    </location>
</feature>
<evidence type="ECO:0000256" key="20">
    <source>
        <dbReference type="SAM" id="Phobius"/>
    </source>
</evidence>
<protein>
    <recommendedName>
        <fullName evidence="21">EF-hand domain-containing protein</fullName>
    </recommendedName>
</protein>
<dbReference type="InterPro" id="IPR031649">
    <property type="entry name" value="GPHH_dom"/>
</dbReference>
<evidence type="ECO:0000256" key="3">
    <source>
        <dbReference type="ARBA" id="ARBA00022553"/>
    </source>
</evidence>
<keyword evidence="4 18" id="KW-0109">Calcium transport</keyword>
<feature type="transmembrane region" description="Helical" evidence="20">
    <location>
        <begin position="524"/>
        <end position="545"/>
    </location>
</feature>
<comment type="caution">
    <text evidence="22">The sequence shown here is derived from an EMBL/GenBank/DDBJ whole genome shotgun (WGS) entry which is preliminary data.</text>
</comment>
<evidence type="ECO:0000313" key="22">
    <source>
        <dbReference type="EMBL" id="CAF1039858.1"/>
    </source>
</evidence>
<feature type="compositionally biased region" description="Polar residues" evidence="19">
    <location>
        <begin position="1682"/>
        <end position="1694"/>
    </location>
</feature>
<feature type="compositionally biased region" description="Basic and acidic residues" evidence="19">
    <location>
        <begin position="2018"/>
        <end position="2027"/>
    </location>
</feature>
<feature type="transmembrane region" description="Helical" evidence="20">
    <location>
        <begin position="125"/>
        <end position="148"/>
    </location>
</feature>
<keyword evidence="12" id="KW-0406">Ion transport</keyword>
<feature type="compositionally biased region" description="Basic and acidic residues" evidence="19">
    <location>
        <begin position="1658"/>
        <end position="1673"/>
    </location>
</feature>
<feature type="transmembrane region" description="Helical" evidence="20">
    <location>
        <begin position="307"/>
        <end position="328"/>
    </location>
</feature>
<evidence type="ECO:0000256" key="15">
    <source>
        <dbReference type="ARBA" id="ARBA00023303"/>
    </source>
</evidence>
<feature type="transmembrane region" description="Helical" evidence="20">
    <location>
        <begin position="216"/>
        <end position="238"/>
    </location>
</feature>
<feature type="glycosylation site" description="N-linked (GlcNAc...) asparagine" evidence="17">
    <location>
        <position position="285"/>
    </location>
</feature>
<dbReference type="Gene3D" id="1.20.120.350">
    <property type="entry name" value="Voltage-gated potassium channels. Chain C"/>
    <property type="match status" value="4"/>
</dbReference>
<dbReference type="InterPro" id="IPR005821">
    <property type="entry name" value="Ion_trans_dom"/>
</dbReference>
<feature type="region of interest" description="Disordered" evidence="19">
    <location>
        <begin position="1755"/>
        <end position="1774"/>
    </location>
</feature>
<dbReference type="EMBL" id="CAJNOQ010003999">
    <property type="protein sequence ID" value="CAF1039858.1"/>
    <property type="molecule type" value="Genomic_DNA"/>
</dbReference>
<feature type="compositionally biased region" description="Low complexity" evidence="19">
    <location>
        <begin position="1938"/>
        <end position="1948"/>
    </location>
</feature>
<feature type="binding site" evidence="16">
    <location>
        <position position="321"/>
    </location>
    <ligand>
        <name>Ca(2+)</name>
        <dbReference type="ChEBI" id="CHEBI:29108"/>
    </ligand>
</feature>
<evidence type="ECO:0000256" key="5">
    <source>
        <dbReference type="ARBA" id="ARBA00022673"/>
    </source>
</evidence>
<feature type="compositionally biased region" description="Polar residues" evidence="19">
    <location>
        <begin position="2210"/>
        <end position="2229"/>
    </location>
</feature>
<evidence type="ECO:0000256" key="16">
    <source>
        <dbReference type="PIRSR" id="PIRSR602077-1"/>
    </source>
</evidence>
<evidence type="ECO:0000256" key="10">
    <source>
        <dbReference type="ARBA" id="ARBA00022882"/>
    </source>
</evidence>
<feature type="binding site" evidence="16">
    <location>
        <position position="1119"/>
    </location>
    <ligand>
        <name>Ca(2+)</name>
        <dbReference type="ChEBI" id="CHEBI:29108"/>
    </ligand>
</feature>
<dbReference type="GO" id="GO:0008331">
    <property type="term" value="F:high voltage-gated calcium channel activity"/>
    <property type="evidence" value="ECO:0007669"/>
    <property type="project" value="TreeGrafter"/>
</dbReference>
<dbReference type="InterPro" id="IPR002048">
    <property type="entry name" value="EF_hand_dom"/>
</dbReference>
<keyword evidence="9 16" id="KW-0106">Calcium</keyword>
<dbReference type="FunFam" id="1.20.120.350:FF:000011">
    <property type="entry name" value="Voltage-dependent N-type calcium channel subunit alpha"/>
    <property type="match status" value="1"/>
</dbReference>
<dbReference type="PROSITE" id="PS50222">
    <property type="entry name" value="EF_HAND_2"/>
    <property type="match status" value="1"/>
</dbReference>
<evidence type="ECO:0000256" key="12">
    <source>
        <dbReference type="ARBA" id="ARBA00023065"/>
    </source>
</evidence>
<feature type="compositionally biased region" description="Basic and acidic residues" evidence="19">
    <location>
        <begin position="714"/>
        <end position="727"/>
    </location>
</feature>
<dbReference type="FunFam" id="1.10.238.10:FF:000063">
    <property type="entry name" value="Voltage-dependent N-type calcium channel subunit alpha"/>
    <property type="match status" value="1"/>
</dbReference>
<feature type="transmembrane region" description="Helical" evidence="20">
    <location>
        <begin position="1341"/>
        <end position="1364"/>
    </location>
</feature>
<feature type="compositionally biased region" description="Low complexity" evidence="19">
    <location>
        <begin position="2143"/>
        <end position="2153"/>
    </location>
</feature>
<evidence type="ECO:0000259" key="21">
    <source>
        <dbReference type="PROSITE" id="PS50222"/>
    </source>
</evidence>
<feature type="transmembrane region" description="Helical" evidence="20">
    <location>
        <begin position="557"/>
        <end position="577"/>
    </location>
</feature>
<dbReference type="SMART" id="SM01062">
    <property type="entry name" value="Ca_chan_IQ"/>
    <property type="match status" value="1"/>
</dbReference>
<feature type="transmembrane region" description="Helical" evidence="20">
    <location>
        <begin position="939"/>
        <end position="960"/>
    </location>
</feature>
<feature type="compositionally biased region" description="Low complexity" evidence="19">
    <location>
        <begin position="2114"/>
        <end position="2130"/>
    </location>
</feature>
<accession>A0A814JT73</accession>
<dbReference type="Pfam" id="PF00520">
    <property type="entry name" value="Ion_trans"/>
    <property type="match status" value="4"/>
</dbReference>
<keyword evidence="10 18" id="KW-0851">Voltage-gated channel</keyword>
<dbReference type="Proteomes" id="UP000681722">
    <property type="component" value="Unassembled WGS sequence"/>
</dbReference>
<keyword evidence="7 16" id="KW-0479">Metal-binding</keyword>
<feature type="region of interest" description="Disordered" evidence="19">
    <location>
        <begin position="704"/>
        <end position="767"/>
    </location>
</feature>
<evidence type="ECO:0000256" key="7">
    <source>
        <dbReference type="ARBA" id="ARBA00022723"/>
    </source>
</evidence>
<feature type="domain" description="EF-hand" evidence="21">
    <location>
        <begin position="1473"/>
        <end position="1508"/>
    </location>
</feature>
<evidence type="ECO:0000313" key="23">
    <source>
        <dbReference type="EMBL" id="CAF3810145.1"/>
    </source>
</evidence>
<keyword evidence="3" id="KW-0597">Phosphoprotein</keyword>
<dbReference type="Gene3D" id="6.10.250.2500">
    <property type="match status" value="1"/>
</dbReference>
<feature type="region of interest" description="Disordered" evidence="19">
    <location>
        <begin position="1927"/>
        <end position="2057"/>
    </location>
</feature>
<dbReference type="InterPro" id="IPR027359">
    <property type="entry name" value="Volt_channel_dom_sf"/>
</dbReference>
<feature type="compositionally biased region" description="Polar residues" evidence="19">
    <location>
        <begin position="1972"/>
        <end position="1990"/>
    </location>
</feature>
<dbReference type="InterPro" id="IPR002077">
    <property type="entry name" value="VDCCAlpha1"/>
</dbReference>
<dbReference type="Gene3D" id="1.10.287.70">
    <property type="match status" value="4"/>
</dbReference>
<dbReference type="InterPro" id="IPR050599">
    <property type="entry name" value="VDCC_alpha-1_subunit"/>
</dbReference>
<feature type="compositionally biased region" description="Polar residues" evidence="19">
    <location>
        <begin position="1725"/>
        <end position="1734"/>
    </location>
</feature>
<evidence type="ECO:0000256" key="14">
    <source>
        <dbReference type="ARBA" id="ARBA00023180"/>
    </source>
</evidence>
<reference evidence="22" key="1">
    <citation type="submission" date="2021-02" db="EMBL/GenBank/DDBJ databases">
        <authorList>
            <person name="Nowell W R."/>
        </authorList>
    </citation>
    <scope>NUCLEOTIDE SEQUENCE</scope>
</reference>
<evidence type="ECO:0000256" key="11">
    <source>
        <dbReference type="ARBA" id="ARBA00022989"/>
    </source>
</evidence>
<dbReference type="Pfam" id="PF16905">
    <property type="entry name" value="GPHH"/>
    <property type="match status" value="1"/>
</dbReference>
<feature type="transmembrane region" description="Helical" evidence="20">
    <location>
        <begin position="1256"/>
        <end position="1283"/>
    </location>
</feature>
<feature type="compositionally biased region" description="Acidic residues" evidence="19">
    <location>
        <begin position="2247"/>
        <end position="2264"/>
    </location>
</feature>
<feature type="binding site" evidence="16">
    <location>
        <position position="674"/>
    </location>
    <ligand>
        <name>Ca(2+)</name>
        <dbReference type="ChEBI" id="CHEBI:29108"/>
    </ligand>
</feature>
<feature type="transmembrane region" description="Helical" evidence="20">
    <location>
        <begin position="1147"/>
        <end position="1173"/>
    </location>
</feature>
<dbReference type="SUPFAM" id="SSF81324">
    <property type="entry name" value="Voltage-gated potassium channels"/>
    <property type="match status" value="4"/>
</dbReference>
<evidence type="ECO:0000313" key="24">
    <source>
        <dbReference type="Proteomes" id="UP000663829"/>
    </source>
</evidence>
<dbReference type="GO" id="GO:0005891">
    <property type="term" value="C:voltage-gated calcium channel complex"/>
    <property type="evidence" value="ECO:0007669"/>
    <property type="project" value="InterPro"/>
</dbReference>
<comment type="subcellular location">
    <subcellularLocation>
        <location evidence="1 18">Membrane</location>
        <topology evidence="1 18">Multi-pass membrane protein</topology>
    </subcellularLocation>
</comment>